<keyword evidence="6" id="KW-1185">Reference proteome</keyword>
<evidence type="ECO:0000313" key="5">
    <source>
        <dbReference type="EMBL" id="KAK0067556.1"/>
    </source>
</evidence>
<dbReference type="InterPro" id="IPR056619">
    <property type="entry name" value="C8-3_MUC4"/>
</dbReference>
<evidence type="ECO:0000256" key="1">
    <source>
        <dbReference type="ARBA" id="ARBA00004370"/>
    </source>
</evidence>
<proteinExistence type="predicted"/>
<dbReference type="PANTHER" id="PTHR13802">
    <property type="entry name" value="MUCIN 4-RELATED"/>
    <property type="match status" value="1"/>
</dbReference>
<evidence type="ECO:0000259" key="4">
    <source>
        <dbReference type="Pfam" id="PF23263"/>
    </source>
</evidence>
<comment type="caution">
    <text evidence="5">The sequence shown here is derived from an EMBL/GenBank/DDBJ whole genome shotgun (WGS) entry which is preliminary data.</text>
</comment>
<gene>
    <name evidence="5" type="ORF">Bpfe_003063</name>
</gene>
<feature type="domain" description="Mucin-4-like C8-3" evidence="4">
    <location>
        <begin position="162"/>
        <end position="197"/>
    </location>
</feature>
<dbReference type="GO" id="GO:0016020">
    <property type="term" value="C:membrane"/>
    <property type="evidence" value="ECO:0007669"/>
    <property type="project" value="UniProtKB-SubCell"/>
</dbReference>
<dbReference type="EMBL" id="JASAOG010000007">
    <property type="protein sequence ID" value="KAK0067556.1"/>
    <property type="molecule type" value="Genomic_DNA"/>
</dbReference>
<dbReference type="Proteomes" id="UP001233172">
    <property type="component" value="Unassembled WGS sequence"/>
</dbReference>
<keyword evidence="2" id="KW-0472">Membrane</keyword>
<reference evidence="5" key="2">
    <citation type="submission" date="2023-04" db="EMBL/GenBank/DDBJ databases">
        <authorList>
            <person name="Bu L."/>
            <person name="Lu L."/>
            <person name="Laidemitt M.R."/>
            <person name="Zhang S.M."/>
            <person name="Mutuku M."/>
            <person name="Mkoji G."/>
            <person name="Steinauer M."/>
            <person name="Loker E.S."/>
        </authorList>
    </citation>
    <scope>NUCLEOTIDE SEQUENCE</scope>
    <source>
        <strain evidence="5">KasaAsao</strain>
        <tissue evidence="5">Whole Snail</tissue>
    </source>
</reference>
<feature type="non-terminal residue" evidence="5">
    <location>
        <position position="206"/>
    </location>
</feature>
<sequence length="206" mass="23427">QALGDPHIKTLDGLEYALNYLEEKILLYIVEQKFMVQARTKQVVNSKGDKTNATIFVAFAAKVGNYSSFQVELDAKELGMIITANGHDCTQDFYKIKDYNETFDNNSISVKRLDKENRTNLIVCFPSRDVTTSNTIFTYPLGETALDYQFSEFQPLFKEDIDSVTLKEAQSKCGDNDACIYDYVLTGNEQLALNTKMRPHCNRQVN</sequence>
<keyword evidence="3" id="KW-1015">Disulfide bond</keyword>
<evidence type="ECO:0000256" key="2">
    <source>
        <dbReference type="ARBA" id="ARBA00023136"/>
    </source>
</evidence>
<dbReference type="PANTHER" id="PTHR13802:SF52">
    <property type="entry name" value="MUCIN-4"/>
    <property type="match status" value="1"/>
</dbReference>
<dbReference type="InterPro" id="IPR051495">
    <property type="entry name" value="Epithelial_Barrier/Signaling"/>
</dbReference>
<name>A0AAD8C6V4_BIOPF</name>
<evidence type="ECO:0000313" key="6">
    <source>
        <dbReference type="Proteomes" id="UP001233172"/>
    </source>
</evidence>
<dbReference type="AlphaFoldDB" id="A0AAD8C6V4"/>
<feature type="non-terminal residue" evidence="5">
    <location>
        <position position="1"/>
    </location>
</feature>
<protein>
    <submittedName>
        <fullName evidence="5">Fibrillin-3</fullName>
    </submittedName>
</protein>
<evidence type="ECO:0000256" key="3">
    <source>
        <dbReference type="ARBA" id="ARBA00023157"/>
    </source>
</evidence>
<accession>A0AAD8C6V4</accession>
<organism evidence="5 6">
    <name type="scientific">Biomphalaria pfeifferi</name>
    <name type="common">Bloodfluke planorb</name>
    <name type="synonym">Freshwater snail</name>
    <dbReference type="NCBI Taxonomy" id="112525"/>
    <lineage>
        <taxon>Eukaryota</taxon>
        <taxon>Metazoa</taxon>
        <taxon>Spiralia</taxon>
        <taxon>Lophotrochozoa</taxon>
        <taxon>Mollusca</taxon>
        <taxon>Gastropoda</taxon>
        <taxon>Heterobranchia</taxon>
        <taxon>Euthyneura</taxon>
        <taxon>Panpulmonata</taxon>
        <taxon>Hygrophila</taxon>
        <taxon>Lymnaeoidea</taxon>
        <taxon>Planorbidae</taxon>
        <taxon>Biomphalaria</taxon>
    </lineage>
</organism>
<reference evidence="5" key="1">
    <citation type="journal article" date="2023" name="PLoS Negl. Trop. Dis.">
        <title>A genome sequence for Biomphalaria pfeifferi, the major vector snail for the human-infecting parasite Schistosoma mansoni.</title>
        <authorList>
            <person name="Bu L."/>
            <person name="Lu L."/>
            <person name="Laidemitt M.R."/>
            <person name="Zhang S.M."/>
            <person name="Mutuku M."/>
            <person name="Mkoji G."/>
            <person name="Steinauer M."/>
            <person name="Loker E.S."/>
        </authorList>
    </citation>
    <scope>NUCLEOTIDE SEQUENCE</scope>
    <source>
        <strain evidence="5">KasaAsao</strain>
    </source>
</reference>
<dbReference type="Pfam" id="PF23263">
    <property type="entry name" value="C8-3_MUC4"/>
    <property type="match status" value="1"/>
</dbReference>
<comment type="subcellular location">
    <subcellularLocation>
        <location evidence="1">Membrane</location>
    </subcellularLocation>
</comment>